<feature type="domain" description="Disease resistance R13L4/SHOC-2-like LRR" evidence="9">
    <location>
        <begin position="31"/>
        <end position="118"/>
    </location>
</feature>
<dbReference type="GO" id="GO:0006952">
    <property type="term" value="P:defense response"/>
    <property type="evidence" value="ECO:0007669"/>
    <property type="project" value="UniProtKB-ARBA"/>
</dbReference>
<dbReference type="GO" id="GO:0016020">
    <property type="term" value="C:membrane"/>
    <property type="evidence" value="ECO:0007669"/>
    <property type="project" value="UniProtKB-SubCell"/>
</dbReference>
<dbReference type="AlphaFoldDB" id="A0A835LNX7"/>
<dbReference type="FunFam" id="3.80.10.10:FF:000453">
    <property type="entry name" value="Leucine-rich receptor-like protein kinase family protein"/>
    <property type="match status" value="1"/>
</dbReference>
<keyword evidence="4" id="KW-0732">Signal</keyword>
<dbReference type="GO" id="GO:0051707">
    <property type="term" value="P:response to other organism"/>
    <property type="evidence" value="ECO:0007669"/>
    <property type="project" value="UniProtKB-ARBA"/>
</dbReference>
<dbReference type="Gene3D" id="3.80.10.10">
    <property type="entry name" value="Ribonuclease Inhibitor"/>
    <property type="match status" value="1"/>
</dbReference>
<comment type="subcellular location">
    <subcellularLocation>
        <location evidence="1">Membrane</location>
        <topology evidence="1">Single-pass membrane protein</topology>
    </subcellularLocation>
</comment>
<name>A0A835LNX7_9MAGN</name>
<dbReference type="EMBL" id="JADFTS010000006">
    <property type="protein sequence ID" value="KAF9602663.1"/>
    <property type="molecule type" value="Genomic_DNA"/>
</dbReference>
<keyword evidence="8" id="KW-0325">Glycoprotein</keyword>
<keyword evidence="5" id="KW-0677">Repeat</keyword>
<gene>
    <name evidence="10" type="ORF">IFM89_030551</name>
</gene>
<keyword evidence="3" id="KW-0812">Transmembrane</keyword>
<evidence type="ECO:0000256" key="2">
    <source>
        <dbReference type="ARBA" id="ARBA00022614"/>
    </source>
</evidence>
<dbReference type="PANTHER" id="PTHR48009">
    <property type="entry name" value="LEUCINE-RICH REPEAT (LRR) FAMILY PROTEIN"/>
    <property type="match status" value="1"/>
</dbReference>
<dbReference type="Proteomes" id="UP000631114">
    <property type="component" value="Unassembled WGS sequence"/>
</dbReference>
<evidence type="ECO:0000259" key="9">
    <source>
        <dbReference type="Pfam" id="PF23598"/>
    </source>
</evidence>
<keyword evidence="6" id="KW-1133">Transmembrane helix</keyword>
<sequence>MKKKKKKTHVALSHLSSLILSGNKFYGAVPSSIGDLRTLKFLNMSNCGFSGRIPASIGNLLSLTTLDLSHQKFSGEVPIELSSLRNLQFISLEQNMLSGDVPEGFSSLSSLRYLNLKSNALSGKILATYGFQQRVIGTVFIDNRVSRTRFQPNRAWSNPEEISQCTMLTSLLLNENRLSETLKIAFTEKSLSSNSQVDILSSKAATIELAAHNFESLPGQKFISSFHKFIHHGRPSSTGSMTFISTTNTTRASHFER</sequence>
<comment type="caution">
    <text evidence="10">The sequence shown here is derived from an EMBL/GenBank/DDBJ whole genome shotgun (WGS) entry which is preliminary data.</text>
</comment>
<evidence type="ECO:0000313" key="11">
    <source>
        <dbReference type="Proteomes" id="UP000631114"/>
    </source>
</evidence>
<protein>
    <recommendedName>
        <fullName evidence="9">Disease resistance R13L4/SHOC-2-like LRR domain-containing protein</fullName>
    </recommendedName>
</protein>
<dbReference type="PANTHER" id="PTHR48009:SF4">
    <property type="entry name" value="LEUCINE-RICH REPEAT (LRR) FAMILY PROTEIN"/>
    <property type="match status" value="1"/>
</dbReference>
<evidence type="ECO:0000313" key="10">
    <source>
        <dbReference type="EMBL" id="KAF9602663.1"/>
    </source>
</evidence>
<reference evidence="10 11" key="1">
    <citation type="submission" date="2020-10" db="EMBL/GenBank/DDBJ databases">
        <title>The Coptis chinensis genome and diversification of protoberbering-type alkaloids.</title>
        <authorList>
            <person name="Wang B."/>
            <person name="Shu S."/>
            <person name="Song C."/>
            <person name="Liu Y."/>
        </authorList>
    </citation>
    <scope>NUCLEOTIDE SEQUENCE [LARGE SCALE GENOMIC DNA]</scope>
    <source>
        <strain evidence="10">HL-2020</strain>
        <tissue evidence="10">Leaf</tissue>
    </source>
</reference>
<dbReference type="InterPro" id="IPR055414">
    <property type="entry name" value="LRR_R13L4/SHOC2-like"/>
</dbReference>
<evidence type="ECO:0000256" key="3">
    <source>
        <dbReference type="ARBA" id="ARBA00022692"/>
    </source>
</evidence>
<evidence type="ECO:0000256" key="4">
    <source>
        <dbReference type="ARBA" id="ARBA00022729"/>
    </source>
</evidence>
<organism evidence="10 11">
    <name type="scientific">Coptis chinensis</name>
    <dbReference type="NCBI Taxonomy" id="261450"/>
    <lineage>
        <taxon>Eukaryota</taxon>
        <taxon>Viridiplantae</taxon>
        <taxon>Streptophyta</taxon>
        <taxon>Embryophyta</taxon>
        <taxon>Tracheophyta</taxon>
        <taxon>Spermatophyta</taxon>
        <taxon>Magnoliopsida</taxon>
        <taxon>Ranunculales</taxon>
        <taxon>Ranunculaceae</taxon>
        <taxon>Coptidoideae</taxon>
        <taxon>Coptis</taxon>
    </lineage>
</organism>
<dbReference type="OrthoDB" id="544346at2759"/>
<dbReference type="GO" id="GO:0009791">
    <property type="term" value="P:post-embryonic development"/>
    <property type="evidence" value="ECO:0007669"/>
    <property type="project" value="UniProtKB-ARBA"/>
</dbReference>
<keyword evidence="2" id="KW-0433">Leucine-rich repeat</keyword>
<evidence type="ECO:0000256" key="1">
    <source>
        <dbReference type="ARBA" id="ARBA00004167"/>
    </source>
</evidence>
<keyword evidence="11" id="KW-1185">Reference proteome</keyword>
<dbReference type="Pfam" id="PF23598">
    <property type="entry name" value="LRR_14"/>
    <property type="match status" value="1"/>
</dbReference>
<dbReference type="SUPFAM" id="SSF52058">
    <property type="entry name" value="L domain-like"/>
    <property type="match status" value="1"/>
</dbReference>
<dbReference type="InterPro" id="IPR053213">
    <property type="entry name" value="RLP29"/>
</dbReference>
<evidence type="ECO:0000256" key="7">
    <source>
        <dbReference type="ARBA" id="ARBA00023136"/>
    </source>
</evidence>
<proteinExistence type="predicted"/>
<accession>A0A835LNX7</accession>
<evidence type="ECO:0000256" key="6">
    <source>
        <dbReference type="ARBA" id="ARBA00022989"/>
    </source>
</evidence>
<keyword evidence="7" id="KW-0472">Membrane</keyword>
<evidence type="ECO:0000256" key="8">
    <source>
        <dbReference type="ARBA" id="ARBA00023180"/>
    </source>
</evidence>
<evidence type="ECO:0000256" key="5">
    <source>
        <dbReference type="ARBA" id="ARBA00022737"/>
    </source>
</evidence>
<dbReference type="InterPro" id="IPR032675">
    <property type="entry name" value="LRR_dom_sf"/>
</dbReference>